<dbReference type="PANTHER" id="PTHR45138">
    <property type="entry name" value="REGULATORY COMPONENTS OF SENSORY TRANSDUCTION SYSTEM"/>
    <property type="match status" value="1"/>
</dbReference>
<dbReference type="GO" id="GO:0052621">
    <property type="term" value="F:diguanylate cyclase activity"/>
    <property type="evidence" value="ECO:0007669"/>
    <property type="project" value="UniProtKB-EC"/>
</dbReference>
<dbReference type="HOGENOM" id="CLU_000445_11_1_6"/>
<keyword evidence="4" id="KW-0812">Transmembrane</keyword>
<dbReference type="FunFam" id="3.30.70.270:FF:000001">
    <property type="entry name" value="Diguanylate cyclase domain protein"/>
    <property type="match status" value="1"/>
</dbReference>
<comment type="catalytic activity">
    <reaction evidence="3">
        <text>2 GTP = 3',3'-c-di-GMP + 2 diphosphate</text>
        <dbReference type="Rhea" id="RHEA:24898"/>
        <dbReference type="ChEBI" id="CHEBI:33019"/>
        <dbReference type="ChEBI" id="CHEBI:37565"/>
        <dbReference type="ChEBI" id="CHEBI:58805"/>
        <dbReference type="EC" id="2.7.7.65"/>
    </reaction>
</comment>
<dbReference type="Gene3D" id="3.30.70.270">
    <property type="match status" value="1"/>
</dbReference>
<dbReference type="InterPro" id="IPR043128">
    <property type="entry name" value="Rev_trsase/Diguanyl_cyclase"/>
</dbReference>
<dbReference type="CDD" id="cd01949">
    <property type="entry name" value="GGDEF"/>
    <property type="match status" value="1"/>
</dbReference>
<accession>A4BR30</accession>
<dbReference type="InterPro" id="IPR000160">
    <property type="entry name" value="GGDEF_dom"/>
</dbReference>
<comment type="cofactor">
    <cofactor evidence="1">
        <name>Mg(2+)</name>
        <dbReference type="ChEBI" id="CHEBI:18420"/>
    </cofactor>
</comment>
<feature type="domain" description="GGDEF" evidence="5">
    <location>
        <begin position="206"/>
        <end position="336"/>
    </location>
</feature>
<evidence type="ECO:0000259" key="5">
    <source>
        <dbReference type="PROSITE" id="PS50887"/>
    </source>
</evidence>
<evidence type="ECO:0000313" key="7">
    <source>
        <dbReference type="Proteomes" id="UP000003374"/>
    </source>
</evidence>
<dbReference type="eggNOG" id="COG3706">
    <property type="taxonomic scope" value="Bacteria"/>
</dbReference>
<dbReference type="InterPro" id="IPR029787">
    <property type="entry name" value="Nucleotide_cyclase"/>
</dbReference>
<dbReference type="AlphaFoldDB" id="A4BR30"/>
<evidence type="ECO:0000256" key="4">
    <source>
        <dbReference type="SAM" id="Phobius"/>
    </source>
</evidence>
<gene>
    <name evidence="6" type="ORF">NB231_06566</name>
</gene>
<keyword evidence="4" id="KW-0472">Membrane</keyword>
<keyword evidence="4" id="KW-1133">Transmembrane helix</keyword>
<dbReference type="SMART" id="SM00267">
    <property type="entry name" value="GGDEF"/>
    <property type="match status" value="1"/>
</dbReference>
<dbReference type="NCBIfam" id="TIGR00254">
    <property type="entry name" value="GGDEF"/>
    <property type="match status" value="1"/>
</dbReference>
<keyword evidence="7" id="KW-1185">Reference proteome</keyword>
<organism evidence="6 7">
    <name type="scientific">Nitrococcus mobilis Nb-231</name>
    <dbReference type="NCBI Taxonomy" id="314278"/>
    <lineage>
        <taxon>Bacteria</taxon>
        <taxon>Pseudomonadati</taxon>
        <taxon>Pseudomonadota</taxon>
        <taxon>Gammaproteobacteria</taxon>
        <taxon>Chromatiales</taxon>
        <taxon>Ectothiorhodospiraceae</taxon>
        <taxon>Nitrococcus</taxon>
    </lineage>
</organism>
<sequence>MRIVAGLFALLTPWWILVDYYAFSWPLWGILTGSRVLASLAFGILACSFARSDAMPDAYHALSLLLAIPTLFYLFSHPLMSAFNMDAFASMLAVGYAFLPFVMVAGLAMFPITALEGLLFALPSGLAVLLVAFMQLDVSGWAEYAGSMWLLLLISMVATLAGIMQLHFMMVLVVQASHDTLTKGFTRRTGEELLGLLYRQAERQKTPLALAFMDLDNFKSINDTYGHDEGDNALRQAAKRIQEGVRRGDILVRWGGEEFLVIMPNTDIAGARIAIDRLHATGFGYRPNGSLLTASIGVAERLADDTASWMRLVELADQRMYRAKQHGKNRAVLTDGQEVAA</sequence>
<dbReference type="EC" id="2.7.7.65" evidence="2"/>
<protein>
    <recommendedName>
        <fullName evidence="2">diguanylate cyclase</fullName>
        <ecNumber evidence="2">2.7.7.65</ecNumber>
    </recommendedName>
</protein>
<feature type="transmembrane region" description="Helical" evidence="4">
    <location>
        <begin position="148"/>
        <end position="174"/>
    </location>
</feature>
<feature type="transmembrane region" description="Helical" evidence="4">
    <location>
        <begin position="28"/>
        <end position="46"/>
    </location>
</feature>
<evidence type="ECO:0000256" key="1">
    <source>
        <dbReference type="ARBA" id="ARBA00001946"/>
    </source>
</evidence>
<proteinExistence type="predicted"/>
<evidence type="ECO:0000313" key="6">
    <source>
        <dbReference type="EMBL" id="EAR22030.1"/>
    </source>
</evidence>
<dbReference type="InterPro" id="IPR050469">
    <property type="entry name" value="Diguanylate_Cyclase"/>
</dbReference>
<comment type="caution">
    <text evidence="6">The sequence shown here is derived from an EMBL/GenBank/DDBJ whole genome shotgun (WGS) entry which is preliminary data.</text>
</comment>
<dbReference type="Pfam" id="PF00990">
    <property type="entry name" value="GGDEF"/>
    <property type="match status" value="1"/>
</dbReference>
<dbReference type="SUPFAM" id="SSF55073">
    <property type="entry name" value="Nucleotide cyclase"/>
    <property type="match status" value="1"/>
</dbReference>
<evidence type="ECO:0000256" key="3">
    <source>
        <dbReference type="ARBA" id="ARBA00034247"/>
    </source>
</evidence>
<dbReference type="STRING" id="314278.NB231_06566"/>
<evidence type="ECO:0000256" key="2">
    <source>
        <dbReference type="ARBA" id="ARBA00012528"/>
    </source>
</evidence>
<feature type="transmembrane region" description="Helical" evidence="4">
    <location>
        <begin position="87"/>
        <end position="110"/>
    </location>
</feature>
<dbReference type="PANTHER" id="PTHR45138:SF9">
    <property type="entry name" value="DIGUANYLATE CYCLASE DGCM-RELATED"/>
    <property type="match status" value="1"/>
</dbReference>
<reference evidence="6 7" key="1">
    <citation type="submission" date="2006-02" db="EMBL/GenBank/DDBJ databases">
        <authorList>
            <person name="Waterbury J."/>
            <person name="Ferriera S."/>
            <person name="Johnson J."/>
            <person name="Kravitz S."/>
            <person name="Halpern A."/>
            <person name="Remington K."/>
            <person name="Beeson K."/>
            <person name="Tran B."/>
            <person name="Rogers Y.-H."/>
            <person name="Friedman R."/>
            <person name="Venter J.C."/>
        </authorList>
    </citation>
    <scope>NUCLEOTIDE SEQUENCE [LARGE SCALE GENOMIC DNA]</scope>
    <source>
        <strain evidence="6 7">Nb-231</strain>
    </source>
</reference>
<dbReference type="PROSITE" id="PS50887">
    <property type="entry name" value="GGDEF"/>
    <property type="match status" value="1"/>
</dbReference>
<feature type="transmembrane region" description="Helical" evidence="4">
    <location>
        <begin position="117"/>
        <end position="136"/>
    </location>
</feature>
<name>A4BR30_9GAMM</name>
<dbReference type="EMBL" id="AAOF01000005">
    <property type="protein sequence ID" value="EAR22030.1"/>
    <property type="molecule type" value="Genomic_DNA"/>
</dbReference>
<dbReference type="Proteomes" id="UP000003374">
    <property type="component" value="Unassembled WGS sequence"/>
</dbReference>
<feature type="transmembrane region" description="Helical" evidence="4">
    <location>
        <begin position="58"/>
        <end position="75"/>
    </location>
</feature>